<dbReference type="AlphaFoldDB" id="A0A6A6GU97"/>
<dbReference type="EMBL" id="ML991866">
    <property type="protein sequence ID" value="KAF2229362.1"/>
    <property type="molecule type" value="Genomic_DNA"/>
</dbReference>
<evidence type="ECO:0000313" key="4">
    <source>
        <dbReference type="Proteomes" id="UP000800092"/>
    </source>
</evidence>
<reference evidence="3" key="1">
    <citation type="journal article" date="2020" name="Stud. Mycol.">
        <title>101 Dothideomycetes genomes: a test case for predicting lifestyles and emergence of pathogens.</title>
        <authorList>
            <person name="Haridas S."/>
            <person name="Albert R."/>
            <person name="Binder M."/>
            <person name="Bloem J."/>
            <person name="Labutti K."/>
            <person name="Salamov A."/>
            <person name="Andreopoulos B."/>
            <person name="Baker S."/>
            <person name="Barry K."/>
            <person name="Bills G."/>
            <person name="Bluhm B."/>
            <person name="Cannon C."/>
            <person name="Castanera R."/>
            <person name="Culley D."/>
            <person name="Daum C."/>
            <person name="Ezra D."/>
            <person name="Gonzalez J."/>
            <person name="Henrissat B."/>
            <person name="Kuo A."/>
            <person name="Liang C."/>
            <person name="Lipzen A."/>
            <person name="Lutzoni F."/>
            <person name="Magnuson J."/>
            <person name="Mondo S."/>
            <person name="Nolan M."/>
            <person name="Ohm R."/>
            <person name="Pangilinan J."/>
            <person name="Park H.-J."/>
            <person name="Ramirez L."/>
            <person name="Alfaro M."/>
            <person name="Sun H."/>
            <person name="Tritt A."/>
            <person name="Yoshinaga Y."/>
            <person name="Zwiers L.-H."/>
            <person name="Turgeon B."/>
            <person name="Goodwin S."/>
            <person name="Spatafora J."/>
            <person name="Crous P."/>
            <person name="Grigoriev I."/>
        </authorList>
    </citation>
    <scope>NUCLEOTIDE SEQUENCE</scope>
    <source>
        <strain evidence="3">Tuck. ex Michener</strain>
    </source>
</reference>
<name>A0A6A6GU97_VIRVR</name>
<accession>A0A6A6GU97</accession>
<feature type="signal peptide" evidence="2">
    <location>
        <begin position="1"/>
        <end position="21"/>
    </location>
</feature>
<proteinExistence type="predicted"/>
<feature type="compositionally biased region" description="Basic and acidic residues" evidence="1">
    <location>
        <begin position="161"/>
        <end position="174"/>
    </location>
</feature>
<keyword evidence="2" id="KW-0732">Signal</keyword>
<protein>
    <submittedName>
        <fullName evidence="3">Uncharacterized protein</fullName>
    </submittedName>
</protein>
<dbReference type="Proteomes" id="UP000800092">
    <property type="component" value="Unassembled WGS sequence"/>
</dbReference>
<sequence>MSKNLSKFAIFAAIASLTTFAAPVGTHEEILDHFGGTGLHPPRKIIPHKEIDCSSVAKLSDCDDEHALRVRLWKQCQKYASAEINLPYDIQAQADTDFKKAFVIQNEDSRLEDQMTLVKRADGGDSAKPSLLSAAVQFAKWLNADKDKPAEDCFLNSCKEKKDAGKKDKQEEGPGKSPNKI</sequence>
<keyword evidence="4" id="KW-1185">Reference proteome</keyword>
<feature type="region of interest" description="Disordered" evidence="1">
    <location>
        <begin position="161"/>
        <end position="181"/>
    </location>
</feature>
<feature type="chain" id="PRO_5025585078" evidence="2">
    <location>
        <begin position="22"/>
        <end position="181"/>
    </location>
</feature>
<evidence type="ECO:0000313" key="3">
    <source>
        <dbReference type="EMBL" id="KAF2229362.1"/>
    </source>
</evidence>
<evidence type="ECO:0000256" key="1">
    <source>
        <dbReference type="SAM" id="MobiDB-lite"/>
    </source>
</evidence>
<organism evidence="3 4">
    <name type="scientific">Viridothelium virens</name>
    <name type="common">Speckled blister lichen</name>
    <name type="synonym">Trypethelium virens</name>
    <dbReference type="NCBI Taxonomy" id="1048519"/>
    <lineage>
        <taxon>Eukaryota</taxon>
        <taxon>Fungi</taxon>
        <taxon>Dikarya</taxon>
        <taxon>Ascomycota</taxon>
        <taxon>Pezizomycotina</taxon>
        <taxon>Dothideomycetes</taxon>
        <taxon>Dothideomycetes incertae sedis</taxon>
        <taxon>Trypetheliales</taxon>
        <taxon>Trypetheliaceae</taxon>
        <taxon>Viridothelium</taxon>
    </lineage>
</organism>
<evidence type="ECO:0000256" key="2">
    <source>
        <dbReference type="SAM" id="SignalP"/>
    </source>
</evidence>
<gene>
    <name evidence="3" type="ORF">EV356DRAFT_390448</name>
</gene>